<comment type="caution">
    <text evidence="1">The sequence shown here is derived from an EMBL/GenBank/DDBJ whole genome shotgun (WGS) entry which is preliminary data.</text>
</comment>
<organism evidence="1 2">
    <name type="scientific">Apiosordaria backusii</name>
    <dbReference type="NCBI Taxonomy" id="314023"/>
    <lineage>
        <taxon>Eukaryota</taxon>
        <taxon>Fungi</taxon>
        <taxon>Dikarya</taxon>
        <taxon>Ascomycota</taxon>
        <taxon>Pezizomycotina</taxon>
        <taxon>Sordariomycetes</taxon>
        <taxon>Sordariomycetidae</taxon>
        <taxon>Sordariales</taxon>
        <taxon>Lasiosphaeriaceae</taxon>
        <taxon>Apiosordaria</taxon>
    </lineage>
</organism>
<gene>
    <name evidence="1" type="ORF">B0T21DRAFT_370041</name>
</gene>
<keyword evidence="2" id="KW-1185">Reference proteome</keyword>
<evidence type="ECO:0000313" key="2">
    <source>
        <dbReference type="Proteomes" id="UP001172159"/>
    </source>
</evidence>
<reference evidence="1" key="1">
    <citation type="submission" date="2023-06" db="EMBL/GenBank/DDBJ databases">
        <title>Genome-scale phylogeny and comparative genomics of the fungal order Sordariales.</title>
        <authorList>
            <consortium name="Lawrence Berkeley National Laboratory"/>
            <person name="Hensen N."/>
            <person name="Bonometti L."/>
            <person name="Westerberg I."/>
            <person name="Brannstrom I.O."/>
            <person name="Guillou S."/>
            <person name="Cros-Aarteil S."/>
            <person name="Calhoun S."/>
            <person name="Haridas S."/>
            <person name="Kuo A."/>
            <person name="Mondo S."/>
            <person name="Pangilinan J."/>
            <person name="Riley R."/>
            <person name="Labutti K."/>
            <person name="Andreopoulos B."/>
            <person name="Lipzen A."/>
            <person name="Chen C."/>
            <person name="Yanf M."/>
            <person name="Daum C."/>
            <person name="Ng V."/>
            <person name="Clum A."/>
            <person name="Steindorff A."/>
            <person name="Ohm R."/>
            <person name="Martin F."/>
            <person name="Silar P."/>
            <person name="Natvig D."/>
            <person name="Lalanne C."/>
            <person name="Gautier V."/>
            <person name="Ament-Velasquez S.L."/>
            <person name="Kruys A."/>
            <person name="Hutchinson M.I."/>
            <person name="Powell A.J."/>
            <person name="Barry K."/>
            <person name="Miller A.N."/>
            <person name="Grigoriev I.V."/>
            <person name="Debuchy R."/>
            <person name="Gladieux P."/>
            <person name="Thoren M.H."/>
            <person name="Johannesson H."/>
        </authorList>
    </citation>
    <scope>NUCLEOTIDE SEQUENCE</scope>
    <source>
        <strain evidence="1">CBS 540.89</strain>
    </source>
</reference>
<accession>A0AA40B7A5</accession>
<dbReference type="EMBL" id="JAUKTV010000009">
    <property type="protein sequence ID" value="KAK0728969.1"/>
    <property type="molecule type" value="Genomic_DNA"/>
</dbReference>
<dbReference type="AlphaFoldDB" id="A0AA40B7A5"/>
<dbReference type="Proteomes" id="UP001172159">
    <property type="component" value="Unassembled WGS sequence"/>
</dbReference>
<sequence>MFASSRLLLHGLSSTLLDSEWSRDLCKTYSGRTGIQQLGGADRKDSPIYNSTVMQQAGNLESTRSLQVWKEGLTGDAVCWRLLWRCWAG</sequence>
<proteinExistence type="predicted"/>
<protein>
    <submittedName>
        <fullName evidence="1">Uncharacterized protein</fullName>
    </submittedName>
</protein>
<evidence type="ECO:0000313" key="1">
    <source>
        <dbReference type="EMBL" id="KAK0728969.1"/>
    </source>
</evidence>
<name>A0AA40B7A5_9PEZI</name>